<name>A0AAD8MD48_9APIA</name>
<gene>
    <name evidence="13" type="ORF">POM88_034599</name>
</gene>
<dbReference type="InterPro" id="IPR005828">
    <property type="entry name" value="MFS_sugar_transport-like"/>
</dbReference>
<evidence type="ECO:0000256" key="1">
    <source>
        <dbReference type="ARBA" id="ARBA00004141"/>
    </source>
</evidence>
<keyword evidence="3 10" id="KW-0813">Transport</keyword>
<keyword evidence="14" id="KW-1185">Reference proteome</keyword>
<dbReference type="EMBL" id="JAUIZM010000008">
    <property type="protein sequence ID" value="KAK1368507.1"/>
    <property type="molecule type" value="Genomic_DNA"/>
</dbReference>
<dbReference type="PROSITE" id="PS00217">
    <property type="entry name" value="SUGAR_TRANSPORT_2"/>
    <property type="match status" value="1"/>
</dbReference>
<evidence type="ECO:0000256" key="5">
    <source>
        <dbReference type="ARBA" id="ARBA00022692"/>
    </source>
</evidence>
<dbReference type="FunFam" id="1.20.1250.20:FF:000002">
    <property type="entry name" value="Sugar transport protein 13"/>
    <property type="match status" value="1"/>
</dbReference>
<dbReference type="InterPro" id="IPR045262">
    <property type="entry name" value="STP/PLT_plant"/>
</dbReference>
<feature type="transmembrane region" description="Helical" evidence="11">
    <location>
        <begin position="424"/>
        <end position="447"/>
    </location>
</feature>
<feature type="domain" description="Major facilitator superfamily (MFS) profile" evidence="12">
    <location>
        <begin position="26"/>
        <end position="478"/>
    </location>
</feature>
<feature type="transmembrane region" description="Helical" evidence="11">
    <location>
        <begin position="385"/>
        <end position="412"/>
    </location>
</feature>
<evidence type="ECO:0000313" key="14">
    <source>
        <dbReference type="Proteomes" id="UP001237642"/>
    </source>
</evidence>
<dbReference type="CDD" id="cd17361">
    <property type="entry name" value="MFS_STP"/>
    <property type="match status" value="1"/>
</dbReference>
<dbReference type="Proteomes" id="UP001237642">
    <property type="component" value="Unassembled WGS sequence"/>
</dbReference>
<organism evidence="13 14">
    <name type="scientific">Heracleum sosnowskyi</name>
    <dbReference type="NCBI Taxonomy" id="360622"/>
    <lineage>
        <taxon>Eukaryota</taxon>
        <taxon>Viridiplantae</taxon>
        <taxon>Streptophyta</taxon>
        <taxon>Embryophyta</taxon>
        <taxon>Tracheophyta</taxon>
        <taxon>Spermatophyta</taxon>
        <taxon>Magnoliopsida</taxon>
        <taxon>eudicotyledons</taxon>
        <taxon>Gunneridae</taxon>
        <taxon>Pentapetalae</taxon>
        <taxon>asterids</taxon>
        <taxon>campanulids</taxon>
        <taxon>Apiales</taxon>
        <taxon>Apiaceae</taxon>
        <taxon>Apioideae</taxon>
        <taxon>apioid superclade</taxon>
        <taxon>Tordylieae</taxon>
        <taxon>Tordyliinae</taxon>
        <taxon>Heracleum</taxon>
    </lineage>
</organism>
<evidence type="ECO:0000256" key="4">
    <source>
        <dbReference type="ARBA" id="ARBA00022597"/>
    </source>
</evidence>
<dbReference type="PROSITE" id="PS50850">
    <property type="entry name" value="MFS"/>
    <property type="match status" value="1"/>
</dbReference>
<dbReference type="GO" id="GO:0015293">
    <property type="term" value="F:symporter activity"/>
    <property type="evidence" value="ECO:0007669"/>
    <property type="project" value="UniProtKB-KW"/>
</dbReference>
<dbReference type="Gene3D" id="1.20.1250.20">
    <property type="entry name" value="MFS general substrate transporter like domains"/>
    <property type="match status" value="1"/>
</dbReference>
<evidence type="ECO:0000256" key="2">
    <source>
        <dbReference type="ARBA" id="ARBA00010992"/>
    </source>
</evidence>
<feature type="transmembrane region" description="Helical" evidence="11">
    <location>
        <begin position="349"/>
        <end position="373"/>
    </location>
</feature>
<dbReference type="Pfam" id="PF00083">
    <property type="entry name" value="Sugar_tr"/>
    <property type="match status" value="1"/>
</dbReference>
<dbReference type="GO" id="GO:0016020">
    <property type="term" value="C:membrane"/>
    <property type="evidence" value="ECO:0007669"/>
    <property type="project" value="UniProtKB-SubCell"/>
</dbReference>
<evidence type="ECO:0000259" key="12">
    <source>
        <dbReference type="PROSITE" id="PS50850"/>
    </source>
</evidence>
<feature type="transmembrane region" description="Helical" evidence="11">
    <location>
        <begin position="170"/>
        <end position="193"/>
    </location>
</feature>
<evidence type="ECO:0000256" key="3">
    <source>
        <dbReference type="ARBA" id="ARBA00022448"/>
    </source>
</evidence>
<feature type="transmembrane region" description="Helical" evidence="11">
    <location>
        <begin position="320"/>
        <end position="342"/>
    </location>
</feature>
<proteinExistence type="inferred from homology"/>
<evidence type="ECO:0000256" key="6">
    <source>
        <dbReference type="ARBA" id="ARBA00022847"/>
    </source>
</evidence>
<dbReference type="PANTHER" id="PTHR23500:SF601">
    <property type="entry name" value="MAJOR FACILITATOR, SUGAR TRANSPORTER, MAJOR FACILITATOR SUPERFAMILY"/>
    <property type="match status" value="1"/>
</dbReference>
<reference evidence="13" key="1">
    <citation type="submission" date="2023-02" db="EMBL/GenBank/DDBJ databases">
        <title>Genome of toxic invasive species Heracleum sosnowskyi carries increased number of genes despite the absence of recent whole-genome duplications.</title>
        <authorList>
            <person name="Schelkunov M."/>
            <person name="Shtratnikova V."/>
            <person name="Makarenko M."/>
            <person name="Klepikova A."/>
            <person name="Omelchenko D."/>
            <person name="Novikova G."/>
            <person name="Obukhova E."/>
            <person name="Bogdanov V."/>
            <person name="Penin A."/>
            <person name="Logacheva M."/>
        </authorList>
    </citation>
    <scope>NUCLEOTIDE SEQUENCE</scope>
    <source>
        <strain evidence="13">Hsosn_3</strain>
        <tissue evidence="13">Leaf</tissue>
    </source>
</reference>
<evidence type="ECO:0000256" key="9">
    <source>
        <dbReference type="ARBA" id="ARBA00044504"/>
    </source>
</evidence>
<evidence type="ECO:0000256" key="8">
    <source>
        <dbReference type="ARBA" id="ARBA00023136"/>
    </source>
</evidence>
<keyword evidence="8 11" id="KW-0472">Membrane</keyword>
<protein>
    <submittedName>
        <fullName evidence="13">Monosaccharid transporter</fullName>
    </submittedName>
</protein>
<dbReference type="PANTHER" id="PTHR23500">
    <property type="entry name" value="SOLUTE CARRIER FAMILY 2, FACILITATED GLUCOSE TRANSPORTER"/>
    <property type="match status" value="1"/>
</dbReference>
<evidence type="ECO:0000256" key="7">
    <source>
        <dbReference type="ARBA" id="ARBA00022989"/>
    </source>
</evidence>
<dbReference type="NCBIfam" id="TIGR00879">
    <property type="entry name" value="SP"/>
    <property type="match status" value="1"/>
</dbReference>
<feature type="transmembrane region" description="Helical" evidence="11">
    <location>
        <begin position="19"/>
        <end position="39"/>
    </location>
</feature>
<dbReference type="PROSITE" id="PS00216">
    <property type="entry name" value="SUGAR_TRANSPORT_1"/>
    <property type="match status" value="1"/>
</dbReference>
<keyword evidence="5 11" id="KW-0812">Transmembrane</keyword>
<comment type="similarity">
    <text evidence="9">Belongs to the major facilitator superfamily. Phosphate:H(+) symporter (TC 2.A.1.9) family.</text>
</comment>
<dbReference type="InterPro" id="IPR020846">
    <property type="entry name" value="MFS_dom"/>
</dbReference>
<dbReference type="InterPro" id="IPR044778">
    <property type="entry name" value="MFS_STP/MST-like_plant"/>
</dbReference>
<keyword evidence="4" id="KW-0762">Sugar transport</keyword>
<feature type="transmembrane region" description="Helical" evidence="11">
    <location>
        <begin position="284"/>
        <end position="308"/>
    </location>
</feature>
<sequence>MAGGGPVSSGSGKAYPGELTTYVMVTCIIAAMGGLIFGYDIGISGGVTSMDPFLKKFFPSVFRKQKADDSTNQYCKFDSELLTMFTSSLYLAALAASVVASWVTRRLGRKRSMLAGGLLFCVGALLNGFAQNVGMLIGGRIFLGFGIGFANQSVPLYLSEMAPYKYRGGLNICFQLSITVGILVANVLNYGFAKIKGGWGWRLSLGGAVVPALIMICGSAYLPETPNSMIENGMHDKAKTQLIKIRGVDDVDEEFNDLIAASEACKQVENPWINLLQRKYRPQLVMAILIPFFQQVTGINVIMFYAPVLFKTIGFGGDASLMSAVITGGVNVIATFVSIFSVDKVGRRFLFLQGGIQMFLCQIAVAICIGIKFGTSGDADHLPKWYAIVVVLIICIYVAGFAWSWGPLGWLVPSEIFPLEIRSAAQSVTVLVNMLFTFIIAQLFLMMLCHLKFGLFLFFAFWVFVMTLFIYFFLPETKNIPIEEMTMVWKSHWFWKRFIVDDPKDGVQMSNNGGYVKQI</sequence>
<feature type="transmembrane region" description="Helical" evidence="11">
    <location>
        <begin position="199"/>
        <end position="222"/>
    </location>
</feature>
<dbReference type="AlphaFoldDB" id="A0AAD8MD48"/>
<dbReference type="SUPFAM" id="SSF103473">
    <property type="entry name" value="MFS general substrate transporter"/>
    <property type="match status" value="1"/>
</dbReference>
<feature type="transmembrane region" description="Helical" evidence="11">
    <location>
        <begin position="112"/>
        <end position="130"/>
    </location>
</feature>
<accession>A0AAD8MD48</accession>
<comment type="caution">
    <text evidence="13">The sequence shown here is derived from an EMBL/GenBank/DDBJ whole genome shotgun (WGS) entry which is preliminary data.</text>
</comment>
<comment type="similarity">
    <text evidence="2 10">Belongs to the major facilitator superfamily. Sugar transporter (TC 2.A.1.1) family.</text>
</comment>
<dbReference type="InterPro" id="IPR003663">
    <property type="entry name" value="Sugar/inositol_transpt"/>
</dbReference>
<reference evidence="13" key="2">
    <citation type="submission" date="2023-05" db="EMBL/GenBank/DDBJ databases">
        <authorList>
            <person name="Schelkunov M.I."/>
        </authorList>
    </citation>
    <scope>NUCLEOTIDE SEQUENCE</scope>
    <source>
        <strain evidence="13">Hsosn_3</strain>
        <tissue evidence="13">Leaf</tissue>
    </source>
</reference>
<keyword evidence="6" id="KW-0769">Symport</keyword>
<feature type="transmembrane region" description="Helical" evidence="11">
    <location>
        <begin position="81"/>
        <end position="100"/>
    </location>
</feature>
<evidence type="ECO:0000313" key="13">
    <source>
        <dbReference type="EMBL" id="KAK1368507.1"/>
    </source>
</evidence>
<evidence type="ECO:0000256" key="11">
    <source>
        <dbReference type="SAM" id="Phobius"/>
    </source>
</evidence>
<dbReference type="InterPro" id="IPR036259">
    <property type="entry name" value="MFS_trans_sf"/>
</dbReference>
<evidence type="ECO:0000256" key="10">
    <source>
        <dbReference type="RuleBase" id="RU003346"/>
    </source>
</evidence>
<dbReference type="GO" id="GO:0015145">
    <property type="term" value="F:monosaccharide transmembrane transporter activity"/>
    <property type="evidence" value="ECO:0007669"/>
    <property type="project" value="InterPro"/>
</dbReference>
<comment type="subcellular location">
    <subcellularLocation>
        <location evidence="1">Membrane</location>
        <topology evidence="1">Multi-pass membrane protein</topology>
    </subcellularLocation>
</comment>
<dbReference type="PRINTS" id="PR00171">
    <property type="entry name" value="SUGRTRNSPORT"/>
</dbReference>
<feature type="transmembrane region" description="Helical" evidence="11">
    <location>
        <begin position="453"/>
        <end position="474"/>
    </location>
</feature>
<keyword evidence="7 11" id="KW-1133">Transmembrane helix</keyword>
<dbReference type="InterPro" id="IPR005829">
    <property type="entry name" value="Sugar_transporter_CS"/>
</dbReference>
<feature type="transmembrane region" description="Helical" evidence="11">
    <location>
        <begin position="136"/>
        <end position="158"/>
    </location>
</feature>